<organism evidence="1 2">
    <name type="scientific">Nibea albiflora</name>
    <name type="common">Yellow drum</name>
    <name type="synonym">Corvina albiflora</name>
    <dbReference type="NCBI Taxonomy" id="240163"/>
    <lineage>
        <taxon>Eukaryota</taxon>
        <taxon>Metazoa</taxon>
        <taxon>Chordata</taxon>
        <taxon>Craniata</taxon>
        <taxon>Vertebrata</taxon>
        <taxon>Euteleostomi</taxon>
        <taxon>Actinopterygii</taxon>
        <taxon>Neopterygii</taxon>
        <taxon>Teleostei</taxon>
        <taxon>Neoteleostei</taxon>
        <taxon>Acanthomorphata</taxon>
        <taxon>Eupercaria</taxon>
        <taxon>Sciaenidae</taxon>
        <taxon>Nibea</taxon>
    </lineage>
</organism>
<dbReference type="Proteomes" id="UP000805704">
    <property type="component" value="Chromosome 24"/>
</dbReference>
<sequence>MEAETPHTRGHGDSRARPCRCGNKISSKDPHQVCSSCLGLQHARLAIEVPGSCQHCAVFTIKSLRRRLARQVSLSGHDPYLPSDGTAVEDGEEKGVVAVAAPEASASWGSQLDLATGPPQEEDVLLLDYGDDEDGAPELLISEDEDEDDIFMTPARAAQPTASAASRDGDEGSTPASPLPGSDMLDVCKRAAARLAIPWPAVVAETTRSRYEGKKLPLGQECDEATSPRLPGAAR</sequence>
<protein>
    <submittedName>
        <fullName evidence="1">Uncharacterized protein</fullName>
    </submittedName>
</protein>
<keyword evidence="2" id="KW-1185">Reference proteome</keyword>
<gene>
    <name evidence="1" type="ORF">GBF38_008765</name>
</gene>
<evidence type="ECO:0000313" key="2">
    <source>
        <dbReference type="Proteomes" id="UP000805704"/>
    </source>
</evidence>
<comment type="caution">
    <text evidence="1">The sequence shown here is derived from an EMBL/GenBank/DDBJ whole genome shotgun (WGS) entry which is preliminary data.</text>
</comment>
<accession>A0ACB7EQM7</accession>
<dbReference type="EMBL" id="CM024812">
    <property type="protein sequence ID" value="KAG8004508.1"/>
    <property type="molecule type" value="Genomic_DNA"/>
</dbReference>
<reference evidence="1" key="1">
    <citation type="submission" date="2020-04" db="EMBL/GenBank/DDBJ databases">
        <title>A chromosome-scale assembly and high-density genetic map of the yellow drum (Nibea albiflora) genome.</title>
        <authorList>
            <person name="Xu D."/>
            <person name="Zhang W."/>
            <person name="Chen R."/>
            <person name="Tan P."/>
            <person name="Wang L."/>
            <person name="Song H."/>
            <person name="Tian L."/>
            <person name="Zhu Q."/>
            <person name="Wang B."/>
        </authorList>
    </citation>
    <scope>NUCLEOTIDE SEQUENCE</scope>
    <source>
        <strain evidence="1">ZJHYS-2018</strain>
    </source>
</reference>
<name>A0ACB7EQM7_NIBAL</name>
<proteinExistence type="predicted"/>
<evidence type="ECO:0000313" key="1">
    <source>
        <dbReference type="EMBL" id="KAG8004508.1"/>
    </source>
</evidence>